<sequence>MGKRNLCLGMIIGAIVGGIATLINKDTRAYTKDKIASYKSKTTYFVKNPSEGVRKTKVAFNQLNDRINYNAENMVNALEQVENTLDKLSSKKDQE</sequence>
<feature type="coiled-coil region" evidence="1">
    <location>
        <begin position="64"/>
        <end position="91"/>
    </location>
</feature>
<gene>
    <name evidence="3" type="ORF">J2Z81_002495</name>
</gene>
<evidence type="ECO:0000256" key="1">
    <source>
        <dbReference type="SAM" id="Coils"/>
    </source>
</evidence>
<keyword evidence="2" id="KW-0472">Membrane</keyword>
<feature type="transmembrane region" description="Helical" evidence="2">
    <location>
        <begin position="6"/>
        <end position="24"/>
    </location>
</feature>
<keyword evidence="1" id="KW-0175">Coiled coil</keyword>
<dbReference type="EMBL" id="JAGIKX010000028">
    <property type="protein sequence ID" value="MBP2258512.1"/>
    <property type="molecule type" value="Genomic_DNA"/>
</dbReference>
<protein>
    <submittedName>
        <fullName evidence="3">Gas vesicle protein</fullName>
    </submittedName>
</protein>
<reference evidence="3 4" key="1">
    <citation type="submission" date="2021-03" db="EMBL/GenBank/DDBJ databases">
        <title>Genomic Encyclopedia of Type Strains, Phase IV (KMG-IV): sequencing the most valuable type-strain genomes for metagenomic binning, comparative biology and taxonomic classification.</title>
        <authorList>
            <person name="Goeker M."/>
        </authorList>
    </citation>
    <scope>NUCLEOTIDE SEQUENCE [LARGE SCALE GENOMIC DNA]</scope>
    <source>
        <strain evidence="3 4">DSM 25790</strain>
    </source>
</reference>
<proteinExistence type="predicted"/>
<evidence type="ECO:0000313" key="3">
    <source>
        <dbReference type="EMBL" id="MBP2258512.1"/>
    </source>
</evidence>
<keyword evidence="4" id="KW-1185">Reference proteome</keyword>
<organism evidence="3 4">
    <name type="scientific">Virgibacillus alimentarius</name>
    <dbReference type="NCBI Taxonomy" id="698769"/>
    <lineage>
        <taxon>Bacteria</taxon>
        <taxon>Bacillati</taxon>
        <taxon>Bacillota</taxon>
        <taxon>Bacilli</taxon>
        <taxon>Bacillales</taxon>
        <taxon>Bacillaceae</taxon>
        <taxon>Virgibacillus</taxon>
    </lineage>
</organism>
<evidence type="ECO:0000313" key="4">
    <source>
        <dbReference type="Proteomes" id="UP001519294"/>
    </source>
</evidence>
<dbReference type="Proteomes" id="UP001519294">
    <property type="component" value="Unassembled WGS sequence"/>
</dbReference>
<evidence type="ECO:0000256" key="2">
    <source>
        <dbReference type="SAM" id="Phobius"/>
    </source>
</evidence>
<dbReference type="RefSeq" id="WP_029268012.1">
    <property type="nucleotide sequence ID" value="NZ_JAGIKX010000028.1"/>
</dbReference>
<keyword evidence="2" id="KW-1133">Transmembrane helix</keyword>
<comment type="caution">
    <text evidence="3">The sequence shown here is derived from an EMBL/GenBank/DDBJ whole genome shotgun (WGS) entry which is preliminary data.</text>
</comment>
<keyword evidence="2" id="KW-0812">Transmembrane</keyword>
<name>A0ABS4SAY8_9BACI</name>
<accession>A0ABS4SAY8</accession>